<protein>
    <submittedName>
        <fullName evidence="2">Uncharacterized protein</fullName>
    </submittedName>
</protein>
<keyword evidence="1" id="KW-0812">Transmembrane</keyword>
<keyword evidence="1" id="KW-1133">Transmembrane helix</keyword>
<feature type="transmembrane region" description="Helical" evidence="1">
    <location>
        <begin position="16"/>
        <end position="49"/>
    </location>
</feature>
<dbReference type="Proteomes" id="UP001141259">
    <property type="component" value="Unassembled WGS sequence"/>
</dbReference>
<evidence type="ECO:0000313" key="3">
    <source>
        <dbReference type="Proteomes" id="UP001141259"/>
    </source>
</evidence>
<proteinExistence type="predicted"/>
<gene>
    <name evidence="2" type="ORF">NZH93_46850</name>
</gene>
<dbReference type="EMBL" id="JANYMP010000045">
    <property type="protein sequence ID" value="MCS7484398.1"/>
    <property type="molecule type" value="Genomic_DNA"/>
</dbReference>
<evidence type="ECO:0000256" key="1">
    <source>
        <dbReference type="SAM" id="Phobius"/>
    </source>
</evidence>
<sequence length="60" mass="6132">MLQFAVPVTLRTLGRLAAVVAVTVLSLAVMYLVCGLVGAAVLLVLVLVLGKLLVKAARGS</sequence>
<comment type="caution">
    <text evidence="2">The sequence shown here is derived from an EMBL/GenBank/DDBJ whole genome shotgun (WGS) entry which is preliminary data.</text>
</comment>
<reference evidence="2" key="1">
    <citation type="submission" date="2022-08" db="EMBL/GenBank/DDBJ databases">
        <authorList>
            <person name="Tistechok S."/>
            <person name="Samborskyy M."/>
            <person name="Roman I."/>
        </authorList>
    </citation>
    <scope>NUCLEOTIDE SEQUENCE</scope>
    <source>
        <strain evidence="2">DSM 103496</strain>
    </source>
</reference>
<dbReference type="RefSeq" id="WP_259629846.1">
    <property type="nucleotide sequence ID" value="NZ_JANYMP010000045.1"/>
</dbReference>
<evidence type="ECO:0000313" key="2">
    <source>
        <dbReference type="EMBL" id="MCS7484398.1"/>
    </source>
</evidence>
<name>A0A9X2VX30_9PSEU</name>
<accession>A0A9X2VX30</accession>
<keyword evidence="3" id="KW-1185">Reference proteome</keyword>
<organism evidence="2 3">
    <name type="scientific">Umezawaea endophytica</name>
    <dbReference type="NCBI Taxonomy" id="1654476"/>
    <lineage>
        <taxon>Bacteria</taxon>
        <taxon>Bacillati</taxon>
        <taxon>Actinomycetota</taxon>
        <taxon>Actinomycetes</taxon>
        <taxon>Pseudonocardiales</taxon>
        <taxon>Pseudonocardiaceae</taxon>
        <taxon>Umezawaea</taxon>
    </lineage>
</organism>
<keyword evidence="1" id="KW-0472">Membrane</keyword>
<dbReference type="AlphaFoldDB" id="A0A9X2VX30"/>